<dbReference type="InParanoid" id="A0A5E4EET6"/>
<name>A0A5E4EET6_PRUDU</name>
<organism evidence="1 2">
    <name type="scientific">Prunus dulcis</name>
    <name type="common">Almond</name>
    <name type="synonym">Amygdalus dulcis</name>
    <dbReference type="NCBI Taxonomy" id="3755"/>
    <lineage>
        <taxon>Eukaryota</taxon>
        <taxon>Viridiplantae</taxon>
        <taxon>Streptophyta</taxon>
        <taxon>Embryophyta</taxon>
        <taxon>Tracheophyta</taxon>
        <taxon>Spermatophyta</taxon>
        <taxon>Magnoliopsida</taxon>
        <taxon>eudicotyledons</taxon>
        <taxon>Gunneridae</taxon>
        <taxon>Pentapetalae</taxon>
        <taxon>rosids</taxon>
        <taxon>fabids</taxon>
        <taxon>Rosales</taxon>
        <taxon>Rosaceae</taxon>
        <taxon>Amygdaloideae</taxon>
        <taxon>Amygdaleae</taxon>
        <taxon>Prunus</taxon>
    </lineage>
</organism>
<dbReference type="AlphaFoldDB" id="A0A5E4EET6"/>
<reference evidence="2" key="1">
    <citation type="journal article" date="2020" name="Plant J.">
        <title>Transposons played a major role in the diversification between the closely related almond and peach genomes: results from the almond genome sequence.</title>
        <authorList>
            <person name="Alioto T."/>
            <person name="Alexiou K.G."/>
            <person name="Bardil A."/>
            <person name="Barteri F."/>
            <person name="Castanera R."/>
            <person name="Cruz F."/>
            <person name="Dhingra A."/>
            <person name="Duval H."/>
            <person name="Fernandez I Marti A."/>
            <person name="Frias L."/>
            <person name="Galan B."/>
            <person name="Garcia J.L."/>
            <person name="Howad W."/>
            <person name="Gomez-Garrido J."/>
            <person name="Gut M."/>
            <person name="Julca I."/>
            <person name="Morata J."/>
            <person name="Puigdomenech P."/>
            <person name="Ribeca P."/>
            <person name="Rubio Cabetas M.J."/>
            <person name="Vlasova A."/>
            <person name="Wirthensohn M."/>
            <person name="Garcia-Mas J."/>
            <person name="Gabaldon T."/>
            <person name="Casacuberta J.M."/>
            <person name="Arus P."/>
        </authorList>
    </citation>
    <scope>NUCLEOTIDE SEQUENCE [LARGE SCALE GENOMIC DNA]</scope>
    <source>
        <strain evidence="2">cv. Texas</strain>
    </source>
</reference>
<dbReference type="Gramene" id="VVA13480">
    <property type="protein sequence ID" value="VVA13480"/>
    <property type="gene ID" value="Prudul26B004566"/>
</dbReference>
<accession>A0A5E4EET6</accession>
<proteinExistence type="predicted"/>
<protein>
    <submittedName>
        <fullName evidence="1">PREDICTED: PRUPE_1G487200</fullName>
    </submittedName>
</protein>
<dbReference type="EMBL" id="CABIKO010000008">
    <property type="protein sequence ID" value="VVA13480.1"/>
    <property type="molecule type" value="Genomic_DNA"/>
</dbReference>
<sequence>MEVDQVKTKKTEANYGFKLKKGSVFPAKRKLVKKMVFDSMVEWASSVFCPALFPPPSSSAANITKVPNSKKCKQIVGQRIHQFVYTSF</sequence>
<evidence type="ECO:0000313" key="2">
    <source>
        <dbReference type="Proteomes" id="UP000327085"/>
    </source>
</evidence>
<gene>
    <name evidence="1" type="ORF">ALMOND_2B004566</name>
</gene>
<dbReference type="Proteomes" id="UP000327085">
    <property type="component" value="Chromosome 1"/>
</dbReference>
<evidence type="ECO:0000313" key="1">
    <source>
        <dbReference type="EMBL" id="VVA13480.1"/>
    </source>
</evidence>